<gene>
    <name evidence="4" type="ORF">WIS52_22425</name>
</gene>
<dbReference type="Gene3D" id="1.20.120.1760">
    <property type="match status" value="1"/>
</dbReference>
<keyword evidence="3" id="KW-0812">Transmembrane</keyword>
<keyword evidence="3" id="KW-1133">Transmembrane helix</keyword>
<organism evidence="4 5">
    <name type="scientific">Pseudonocardia nematodicida</name>
    <dbReference type="NCBI Taxonomy" id="1206997"/>
    <lineage>
        <taxon>Bacteria</taxon>
        <taxon>Bacillati</taxon>
        <taxon>Actinomycetota</taxon>
        <taxon>Actinomycetes</taxon>
        <taxon>Pseudonocardiales</taxon>
        <taxon>Pseudonocardiaceae</taxon>
        <taxon>Pseudonocardia</taxon>
    </lineage>
</organism>
<keyword evidence="1 2" id="KW-0808">Transferase</keyword>
<accession>A0ABV1KFI1</accession>
<reference evidence="4 5" key="1">
    <citation type="submission" date="2024-03" db="EMBL/GenBank/DDBJ databases">
        <title>Draft genome sequence of Pseudonocardia nematodicida JCM 31783.</title>
        <authorList>
            <person name="Butdee W."/>
            <person name="Duangmal K."/>
        </authorList>
    </citation>
    <scope>NUCLEOTIDE SEQUENCE [LARGE SCALE GENOMIC DNA]</scope>
    <source>
        <strain evidence="4 5">JCM 31783</strain>
    </source>
</reference>
<dbReference type="InterPro" id="IPR043130">
    <property type="entry name" value="CDP-OH_PTrfase_TM_dom"/>
</dbReference>
<dbReference type="InterPro" id="IPR048254">
    <property type="entry name" value="CDP_ALCOHOL_P_TRANSF_CS"/>
</dbReference>
<dbReference type="Proteomes" id="UP001494902">
    <property type="component" value="Unassembled WGS sequence"/>
</dbReference>
<sequence length="775" mass="80302">MALQSVAPITRQLAAASALLSGVLAALVPLTGIGVVRVVAGVLLAATAAALLLRAAHRAGEVTFGPAGAVTLARGALVLGAATLVGQDGAGHVALVGLAGVALALDAVDGPVARRTGTVTALGARFDMETDALLLLVLSVHVAATSGVWWAIALGAMRYAFVAAGRVLPWLRGELSPRYSAKVVAAVQGVVLVVVATGVLPPAVEYVLLAAALAALTWSFGVSVAELWRGAGERTFLSRALGAGLLTAACAALVGALLLVPADPVGIGWPAFARLPVEIVVGAAVLAVAPGRSRPVVAVVAGLLLAAIGLSAALDAGFLLAQDRPFNPVSDWSLLLSGRDFVATTAGGTVATTLVVVVVVAAVGLVAASAGAVVRLGRIAARHRRTTLRGAAVLGAAWMVLFALAEGPAGRTVAAAEGANRLHDRAVQVPAALEGRRAFAASVGEDPRAERPEDQLLSALRGKDVVIAYVESYGRTAAVADPGMVERIGPVLDEGERALGDAGFSSRTGFLTAPITGGGSWLAHATLSSGLWIDSQPRNQELLASDRMTLPRAFADAGWETAAVKPGTTQPWPEGTDFFGFQRIHGPDGLDYAGPPFSWSPMPDQYALEVFTRREYARADRGPLMAEIALTSSHAPFTPIPPLLPWGTLGDGSVFEPHATEQRTLESVLAGDPADLLDDYLDSVGYSLETTLDWVERYGDDDLVVVLLGDHQPGQIIVGPDAGQDVPISVLTRDDAVLDRVEREWGWNPGLRPEADAPVWGMDEFRDRFLDTFSD</sequence>
<proteinExistence type="inferred from homology"/>
<protein>
    <submittedName>
        <fullName evidence="4">CDP-alcohol phosphatidyltransferase family protein</fullName>
    </submittedName>
</protein>
<feature type="transmembrane region" description="Helical" evidence="3">
    <location>
        <begin position="35"/>
        <end position="53"/>
    </location>
</feature>
<dbReference type="SUPFAM" id="SSF53649">
    <property type="entry name" value="Alkaline phosphatase-like"/>
    <property type="match status" value="1"/>
</dbReference>
<dbReference type="PROSITE" id="PS00379">
    <property type="entry name" value="CDP_ALCOHOL_P_TRANSF"/>
    <property type="match status" value="1"/>
</dbReference>
<evidence type="ECO:0000313" key="4">
    <source>
        <dbReference type="EMBL" id="MEQ3553235.1"/>
    </source>
</evidence>
<keyword evidence="3" id="KW-0472">Membrane</keyword>
<dbReference type="RefSeq" id="WP_349300307.1">
    <property type="nucleotide sequence ID" value="NZ_JBEDNQ010000010.1"/>
</dbReference>
<dbReference type="InterPro" id="IPR017850">
    <property type="entry name" value="Alkaline_phosphatase_core_sf"/>
</dbReference>
<feature type="transmembrane region" description="Helical" evidence="3">
    <location>
        <begin position="267"/>
        <end position="289"/>
    </location>
</feature>
<feature type="transmembrane region" description="Helical" evidence="3">
    <location>
        <begin position="296"/>
        <end position="321"/>
    </location>
</feature>
<evidence type="ECO:0000313" key="5">
    <source>
        <dbReference type="Proteomes" id="UP001494902"/>
    </source>
</evidence>
<keyword evidence="5" id="KW-1185">Reference proteome</keyword>
<comment type="similarity">
    <text evidence="2">Belongs to the CDP-alcohol phosphatidyltransferase class-I family.</text>
</comment>
<evidence type="ECO:0000256" key="2">
    <source>
        <dbReference type="RuleBase" id="RU003750"/>
    </source>
</evidence>
<feature type="transmembrane region" description="Helical" evidence="3">
    <location>
        <begin position="206"/>
        <end position="228"/>
    </location>
</feature>
<dbReference type="Pfam" id="PF01066">
    <property type="entry name" value="CDP-OH_P_transf"/>
    <property type="match status" value="1"/>
</dbReference>
<dbReference type="Gene3D" id="3.40.720.10">
    <property type="entry name" value="Alkaline Phosphatase, subunit A"/>
    <property type="match status" value="1"/>
</dbReference>
<feature type="transmembrane region" description="Helical" evidence="3">
    <location>
        <begin position="132"/>
        <end position="150"/>
    </location>
</feature>
<feature type="transmembrane region" description="Helical" evidence="3">
    <location>
        <begin position="386"/>
        <end position="405"/>
    </location>
</feature>
<feature type="transmembrane region" description="Helical" evidence="3">
    <location>
        <begin position="341"/>
        <end position="374"/>
    </location>
</feature>
<dbReference type="EMBL" id="JBEDNQ010000010">
    <property type="protein sequence ID" value="MEQ3553235.1"/>
    <property type="molecule type" value="Genomic_DNA"/>
</dbReference>
<feature type="transmembrane region" description="Helical" evidence="3">
    <location>
        <begin position="65"/>
        <end position="86"/>
    </location>
</feature>
<feature type="transmembrane region" description="Helical" evidence="3">
    <location>
        <begin position="240"/>
        <end position="261"/>
    </location>
</feature>
<evidence type="ECO:0000256" key="3">
    <source>
        <dbReference type="SAM" id="Phobius"/>
    </source>
</evidence>
<dbReference type="InterPro" id="IPR000462">
    <property type="entry name" value="CDP-OH_P_trans"/>
</dbReference>
<evidence type="ECO:0000256" key="1">
    <source>
        <dbReference type="ARBA" id="ARBA00022679"/>
    </source>
</evidence>
<comment type="caution">
    <text evidence="4">The sequence shown here is derived from an EMBL/GenBank/DDBJ whole genome shotgun (WGS) entry which is preliminary data.</text>
</comment>
<feature type="transmembrane region" description="Helical" evidence="3">
    <location>
        <begin position="92"/>
        <end position="112"/>
    </location>
</feature>
<name>A0ABV1KFI1_9PSEU</name>